<feature type="compositionally biased region" description="Basic and acidic residues" evidence="8">
    <location>
        <begin position="49"/>
        <end position="79"/>
    </location>
</feature>
<reference evidence="11" key="1">
    <citation type="submission" date="2025-08" db="UniProtKB">
        <authorList>
            <consortium name="RefSeq"/>
        </authorList>
    </citation>
    <scope>IDENTIFICATION</scope>
</reference>
<keyword evidence="2" id="KW-0963">Cytoplasm</keyword>
<protein>
    <submittedName>
        <fullName evidence="11">Cylicin-1</fullName>
    </submittedName>
</protein>
<dbReference type="RefSeq" id="XP_012863058.2">
    <property type="nucleotide sequence ID" value="XM_013007604.2"/>
</dbReference>
<keyword evidence="3" id="KW-0677">Repeat</keyword>
<name>A0ABM0ZT77_ECHTE</name>
<evidence type="ECO:0000256" key="2">
    <source>
        <dbReference type="ARBA" id="ARBA00022490"/>
    </source>
</evidence>
<feature type="region of interest" description="Disordered" evidence="8">
    <location>
        <begin position="223"/>
        <end position="489"/>
    </location>
</feature>
<evidence type="ECO:0000313" key="11">
    <source>
        <dbReference type="RefSeq" id="XP_012863058.2"/>
    </source>
</evidence>
<evidence type="ECO:0000259" key="9">
    <source>
        <dbReference type="Pfam" id="PF15241"/>
    </source>
</evidence>
<dbReference type="Proteomes" id="UP000694863">
    <property type="component" value="Unplaced"/>
</dbReference>
<dbReference type="PANTHER" id="PTHR16742:SF1">
    <property type="entry name" value="CYLICIN-1"/>
    <property type="match status" value="1"/>
</dbReference>
<evidence type="ECO:0000313" key="10">
    <source>
        <dbReference type="Proteomes" id="UP000694863"/>
    </source>
</evidence>
<feature type="compositionally biased region" description="Pro residues" evidence="8">
    <location>
        <begin position="476"/>
        <end position="486"/>
    </location>
</feature>
<keyword evidence="10" id="KW-1185">Reference proteome</keyword>
<keyword evidence="4" id="KW-0221">Differentiation</keyword>
<evidence type="ECO:0000256" key="8">
    <source>
        <dbReference type="SAM" id="MobiDB-lite"/>
    </source>
</evidence>
<feature type="compositionally biased region" description="Basic and acidic residues" evidence="8">
    <location>
        <begin position="343"/>
        <end position="362"/>
    </location>
</feature>
<feature type="region of interest" description="Disordered" evidence="8">
    <location>
        <begin position="44"/>
        <end position="79"/>
    </location>
</feature>
<dbReference type="PANTHER" id="PTHR16742">
    <property type="entry name" value="CYCLICIN"/>
    <property type="match status" value="1"/>
</dbReference>
<feature type="compositionally biased region" description="Basic and acidic residues" evidence="8">
    <location>
        <begin position="379"/>
        <end position="388"/>
    </location>
</feature>
<dbReference type="InterPro" id="IPR026189">
    <property type="entry name" value="CYLC"/>
</dbReference>
<dbReference type="Pfam" id="PF15241">
    <property type="entry name" value="Cylicin_N"/>
    <property type="match status" value="1"/>
</dbReference>
<evidence type="ECO:0000256" key="4">
    <source>
        <dbReference type="ARBA" id="ARBA00022782"/>
    </source>
</evidence>
<feature type="compositionally biased region" description="Basic and acidic residues" evidence="8">
    <location>
        <begin position="308"/>
        <end position="322"/>
    </location>
</feature>
<feature type="compositionally biased region" description="Polar residues" evidence="8">
    <location>
        <begin position="434"/>
        <end position="444"/>
    </location>
</feature>
<evidence type="ECO:0000256" key="3">
    <source>
        <dbReference type="ARBA" id="ARBA00022737"/>
    </source>
</evidence>
<evidence type="ECO:0000256" key="6">
    <source>
        <dbReference type="ARBA" id="ARBA00023212"/>
    </source>
</evidence>
<proteinExistence type="predicted"/>
<evidence type="ECO:0000256" key="1">
    <source>
        <dbReference type="ARBA" id="ARBA00022473"/>
    </source>
</evidence>
<gene>
    <name evidence="11" type="primary">CYLC1</name>
</gene>
<organism evidence="10 11">
    <name type="scientific">Echinops telfairi</name>
    <name type="common">Lesser hedgehog tenrec</name>
    <dbReference type="NCBI Taxonomy" id="9371"/>
    <lineage>
        <taxon>Eukaryota</taxon>
        <taxon>Metazoa</taxon>
        <taxon>Chordata</taxon>
        <taxon>Craniata</taxon>
        <taxon>Vertebrata</taxon>
        <taxon>Euteleostomi</taxon>
        <taxon>Mammalia</taxon>
        <taxon>Eutheria</taxon>
        <taxon>Afrotheria</taxon>
        <taxon>Tenrecidae</taxon>
        <taxon>Tenrecinae</taxon>
        <taxon>Echinops</taxon>
    </lineage>
</organism>
<keyword evidence="1" id="KW-0217">Developmental protein</keyword>
<feature type="compositionally biased region" description="Basic and acidic residues" evidence="8">
    <location>
        <begin position="243"/>
        <end position="282"/>
    </location>
</feature>
<keyword evidence="5" id="KW-0744">Spermatogenesis</keyword>
<evidence type="ECO:0000256" key="7">
    <source>
        <dbReference type="ARBA" id="ARBA00049644"/>
    </source>
</evidence>
<comment type="subcellular location">
    <subcellularLocation>
        <location evidence="7">Cytoplasm</location>
        <location evidence="7">Cytoskeleton</location>
        <location evidence="7">Perinuclear theca</location>
        <location evidence="7">Calyx</location>
    </subcellularLocation>
</comment>
<accession>A0ABM0ZT77</accession>
<feature type="compositionally biased region" description="Basic and acidic residues" evidence="8">
    <location>
        <begin position="457"/>
        <end position="475"/>
    </location>
</feature>
<evidence type="ECO:0000256" key="5">
    <source>
        <dbReference type="ARBA" id="ARBA00022871"/>
    </source>
</evidence>
<dbReference type="InterPro" id="IPR029354">
    <property type="entry name" value="Cylicin_N"/>
</dbReference>
<keyword evidence="6" id="KW-0206">Cytoskeleton</keyword>
<feature type="domain" description="Cylicin N-terminal" evidence="9">
    <location>
        <begin position="26"/>
        <end position="100"/>
    </location>
</feature>
<sequence length="504" mass="57673">MAMHLRVPGIWENLPKKPSGPGVLVFISSSNRKLWNIKNFLSTFPKPPQQDRKKTSRSLEFRDTVPRQDKRKLKEDPKEAHIRIRRSLRKNVHKPGQHATTLETNETVADEKYERKNEAVKIPSNRSLGNKTSTFQSDTNSGFMYHMEFSKKDEKNFKNYKDKDTKFICTNTEPKENFINSSNEAEAELETWPPNISNADLIMYLNDPNRESMEFDVWLKNNSQNNSKDDAKKVSEGQSEDSTDARRDKKNARSDAKEGATKDQESTTDADSDHSKDLNREKKALKKGKKMDGRYYSESTDAESESELETKKGKKGKTELKKDTKKKHVKNVLSTEADSGSELELKSEKDAKKRESKKDNKIAQKSSVSTDAETDSEWESNHKKDVKSAIESTDDEYDDYTKKSPRRALFKETDADSDESVCTPGGKGQMYESDATSTDSNVQTKGYRMSSKKTKFKGNEKDTGIGRIPPSRESRPLPPCDPVRPPPKVRRSYWPEAEWIWKLL</sequence>
<dbReference type="GeneID" id="101639360"/>